<reference evidence="1 2" key="1">
    <citation type="submission" date="2023-09" db="EMBL/GenBank/DDBJ databases">
        <title>Nesidiocoris tenuis whole genome shotgun sequence.</title>
        <authorList>
            <person name="Shibata T."/>
            <person name="Shimoda M."/>
            <person name="Kobayashi T."/>
            <person name="Uehara T."/>
        </authorList>
    </citation>
    <scope>NUCLEOTIDE SEQUENCE [LARGE SCALE GENOMIC DNA]</scope>
    <source>
        <strain evidence="1 2">Japan</strain>
    </source>
</reference>
<sequence length="84" mass="8912">MASSGGGGGTKGKSARRKISLPWFRQASTAGPALSRQHTIDTPSSFHKRLLSRQTTGQVLSAALLPLPGGFRNFPIAPPLLVRF</sequence>
<proteinExistence type="predicted"/>
<accession>A0ABN7B2Q0</accession>
<evidence type="ECO:0000313" key="2">
    <source>
        <dbReference type="Proteomes" id="UP001307889"/>
    </source>
</evidence>
<gene>
    <name evidence="1" type="ORF">NTJ_11496</name>
</gene>
<name>A0ABN7B2Q0_9HEMI</name>
<protein>
    <submittedName>
        <fullName evidence="1">RhoGEF</fullName>
    </submittedName>
</protein>
<organism evidence="1 2">
    <name type="scientific">Nesidiocoris tenuis</name>
    <dbReference type="NCBI Taxonomy" id="355587"/>
    <lineage>
        <taxon>Eukaryota</taxon>
        <taxon>Metazoa</taxon>
        <taxon>Ecdysozoa</taxon>
        <taxon>Arthropoda</taxon>
        <taxon>Hexapoda</taxon>
        <taxon>Insecta</taxon>
        <taxon>Pterygota</taxon>
        <taxon>Neoptera</taxon>
        <taxon>Paraneoptera</taxon>
        <taxon>Hemiptera</taxon>
        <taxon>Heteroptera</taxon>
        <taxon>Panheteroptera</taxon>
        <taxon>Cimicomorpha</taxon>
        <taxon>Miridae</taxon>
        <taxon>Dicyphina</taxon>
        <taxon>Nesidiocoris</taxon>
    </lineage>
</organism>
<dbReference type="Proteomes" id="UP001307889">
    <property type="component" value="Chromosome 9"/>
</dbReference>
<dbReference type="EMBL" id="AP028917">
    <property type="protein sequence ID" value="BES98681.1"/>
    <property type="molecule type" value="Genomic_DNA"/>
</dbReference>
<keyword evidence="2" id="KW-1185">Reference proteome</keyword>
<evidence type="ECO:0000313" key="1">
    <source>
        <dbReference type="EMBL" id="BES98681.1"/>
    </source>
</evidence>